<feature type="compositionally biased region" description="Polar residues" evidence="1">
    <location>
        <begin position="19"/>
        <end position="36"/>
    </location>
</feature>
<evidence type="ECO:0000313" key="3">
    <source>
        <dbReference type="Proteomes" id="UP000265520"/>
    </source>
</evidence>
<sequence>DDSDDQDEDSQDDMEEETAQQGHQENTLPRSTSSLGINGDMASMHSLMERICLQQRGEGISKSLSKICFRSRRFAHLHTA</sequence>
<feature type="non-terminal residue" evidence="2">
    <location>
        <position position="1"/>
    </location>
</feature>
<feature type="region of interest" description="Disordered" evidence="1">
    <location>
        <begin position="1"/>
        <end position="41"/>
    </location>
</feature>
<reference evidence="2 3" key="1">
    <citation type="journal article" date="2018" name="Front. Plant Sci.">
        <title>Red Clover (Trifolium pratense) and Zigzag Clover (T. medium) - A Picture of Genomic Similarities and Differences.</title>
        <authorList>
            <person name="Dluhosova J."/>
            <person name="Istvanek J."/>
            <person name="Nedelnik J."/>
            <person name="Repkova J."/>
        </authorList>
    </citation>
    <scope>NUCLEOTIDE SEQUENCE [LARGE SCALE GENOMIC DNA]</scope>
    <source>
        <strain evidence="3">cv. 10/8</strain>
        <tissue evidence="2">Leaf</tissue>
    </source>
</reference>
<dbReference type="AlphaFoldDB" id="A0A392NCD9"/>
<dbReference type="Proteomes" id="UP000265520">
    <property type="component" value="Unassembled WGS sequence"/>
</dbReference>
<organism evidence="2 3">
    <name type="scientific">Trifolium medium</name>
    <dbReference type="NCBI Taxonomy" id="97028"/>
    <lineage>
        <taxon>Eukaryota</taxon>
        <taxon>Viridiplantae</taxon>
        <taxon>Streptophyta</taxon>
        <taxon>Embryophyta</taxon>
        <taxon>Tracheophyta</taxon>
        <taxon>Spermatophyta</taxon>
        <taxon>Magnoliopsida</taxon>
        <taxon>eudicotyledons</taxon>
        <taxon>Gunneridae</taxon>
        <taxon>Pentapetalae</taxon>
        <taxon>rosids</taxon>
        <taxon>fabids</taxon>
        <taxon>Fabales</taxon>
        <taxon>Fabaceae</taxon>
        <taxon>Papilionoideae</taxon>
        <taxon>50 kb inversion clade</taxon>
        <taxon>NPAAA clade</taxon>
        <taxon>Hologalegina</taxon>
        <taxon>IRL clade</taxon>
        <taxon>Trifolieae</taxon>
        <taxon>Trifolium</taxon>
    </lineage>
</organism>
<proteinExistence type="predicted"/>
<dbReference type="EMBL" id="LXQA010035173">
    <property type="protein sequence ID" value="MCH97527.1"/>
    <property type="molecule type" value="Genomic_DNA"/>
</dbReference>
<feature type="compositionally biased region" description="Acidic residues" evidence="1">
    <location>
        <begin position="1"/>
        <end position="18"/>
    </location>
</feature>
<gene>
    <name evidence="2" type="ORF">A2U01_0018522</name>
</gene>
<comment type="caution">
    <text evidence="2">The sequence shown here is derived from an EMBL/GenBank/DDBJ whole genome shotgun (WGS) entry which is preliminary data.</text>
</comment>
<evidence type="ECO:0000313" key="2">
    <source>
        <dbReference type="EMBL" id="MCH97527.1"/>
    </source>
</evidence>
<keyword evidence="3" id="KW-1185">Reference proteome</keyword>
<accession>A0A392NCD9</accession>
<protein>
    <submittedName>
        <fullName evidence="2">Uncharacterized protein</fullName>
    </submittedName>
</protein>
<evidence type="ECO:0000256" key="1">
    <source>
        <dbReference type="SAM" id="MobiDB-lite"/>
    </source>
</evidence>
<name>A0A392NCD9_9FABA</name>